<accession>A0AAW3U066</accession>
<name>A0AAW3U066_XANEU</name>
<gene>
    <name evidence="1" type="ORF">FHY32_000559</name>
</gene>
<dbReference type="AlphaFoldDB" id="A0AAW3U066"/>
<dbReference type="EMBL" id="JACHNL010000001">
    <property type="protein sequence ID" value="MBB4722261.1"/>
    <property type="molecule type" value="Genomic_DNA"/>
</dbReference>
<reference evidence="1 2" key="1">
    <citation type="submission" date="2020-08" db="EMBL/GenBank/DDBJ databases">
        <title>Studying the diversity of plant-associated saprophytic bacteria and their role in host health and plant-pathogen interactions.</title>
        <authorList>
            <person name="Potnis N."/>
        </authorList>
    </citation>
    <scope>NUCLEOTIDE SEQUENCE [LARGE SCALE GENOMIC DNA]</scope>
    <source>
        <strain evidence="1 2">CFBP 7922</strain>
    </source>
</reference>
<proteinExistence type="predicted"/>
<evidence type="ECO:0000313" key="1">
    <source>
        <dbReference type="EMBL" id="MBB4722261.1"/>
    </source>
</evidence>
<protein>
    <submittedName>
        <fullName evidence="1">Uncharacterized protein</fullName>
    </submittedName>
</protein>
<dbReference type="Proteomes" id="UP000576603">
    <property type="component" value="Unassembled WGS sequence"/>
</dbReference>
<organism evidence="1 2">
    <name type="scientific">Xanthomonas euvesicatoria</name>
    <dbReference type="NCBI Taxonomy" id="456327"/>
    <lineage>
        <taxon>Bacteria</taxon>
        <taxon>Pseudomonadati</taxon>
        <taxon>Pseudomonadota</taxon>
        <taxon>Gammaproteobacteria</taxon>
        <taxon>Lysobacterales</taxon>
        <taxon>Lysobacteraceae</taxon>
        <taxon>Xanthomonas</taxon>
    </lineage>
</organism>
<sequence>MVLAEFDRRQLAKAVMRCLNVLVGQPLLCVFTHFSQIAGDVHIQHATSEAAIERSMKPFCIGRSGAMKSNAMFLRSAHSANANAMNSGPLSRQSFAG</sequence>
<comment type="caution">
    <text evidence="1">The sequence shown here is derived from an EMBL/GenBank/DDBJ whole genome shotgun (WGS) entry which is preliminary data.</text>
</comment>
<evidence type="ECO:0000313" key="2">
    <source>
        <dbReference type="Proteomes" id="UP000576603"/>
    </source>
</evidence>